<keyword evidence="5" id="KW-0032">Aminotransferase</keyword>
<dbReference type="Pfam" id="PF01041">
    <property type="entry name" value="DegT_DnrJ_EryC1"/>
    <property type="match status" value="1"/>
</dbReference>
<evidence type="ECO:0000256" key="1">
    <source>
        <dbReference type="ARBA" id="ARBA00022898"/>
    </source>
</evidence>
<keyword evidence="5" id="KW-0808">Transferase</keyword>
<dbReference type="GO" id="GO:0008483">
    <property type="term" value="F:transaminase activity"/>
    <property type="evidence" value="ECO:0007669"/>
    <property type="project" value="UniProtKB-KW"/>
</dbReference>
<dbReference type="PANTHER" id="PTHR30244">
    <property type="entry name" value="TRANSAMINASE"/>
    <property type="match status" value="1"/>
</dbReference>
<comment type="caution">
    <text evidence="5">The sequence shown here is derived from an EMBL/GenBank/DDBJ whole genome shotgun (WGS) entry which is preliminary data.</text>
</comment>
<dbReference type="AlphaFoldDB" id="A0A2T3P484"/>
<dbReference type="SUPFAM" id="SSF53383">
    <property type="entry name" value="PLP-dependent transferases"/>
    <property type="match status" value="1"/>
</dbReference>
<feature type="modified residue" description="N6-(pyridoxal phosphate)lysine" evidence="3">
    <location>
        <position position="228"/>
    </location>
</feature>
<evidence type="ECO:0000313" key="5">
    <source>
        <dbReference type="EMBL" id="PSW23296.1"/>
    </source>
</evidence>
<name>A0A2T3P484_9GAMM</name>
<dbReference type="EMBL" id="PYLZ01000009">
    <property type="protein sequence ID" value="PSW23296.1"/>
    <property type="molecule type" value="Genomic_DNA"/>
</dbReference>
<dbReference type="PANTHER" id="PTHR30244:SF30">
    <property type="entry name" value="BLR5990 PROTEIN"/>
    <property type="match status" value="1"/>
</dbReference>
<keyword evidence="1 3" id="KW-0663">Pyridoxal phosphate</keyword>
<feature type="active site" description="Proton acceptor" evidence="2">
    <location>
        <position position="228"/>
    </location>
</feature>
<protein>
    <submittedName>
        <fullName evidence="5">Aminotransferase DegT</fullName>
    </submittedName>
</protein>
<dbReference type="GO" id="GO:0030170">
    <property type="term" value="F:pyridoxal phosphate binding"/>
    <property type="evidence" value="ECO:0007669"/>
    <property type="project" value="TreeGrafter"/>
</dbReference>
<dbReference type="InterPro" id="IPR000653">
    <property type="entry name" value="DegT/StrS_aminotransferase"/>
</dbReference>
<gene>
    <name evidence="5" type="ORF">C9I94_16895</name>
</gene>
<dbReference type="CDD" id="cd00616">
    <property type="entry name" value="AHBA_syn"/>
    <property type="match status" value="1"/>
</dbReference>
<proteinExistence type="inferred from homology"/>
<sequence>MKAIYNSAIPQNTASQRLVEFVRDTYQTNDFVPLHAPCFIGNEKHYLLDTIDSTFVSSVGRYVDQFEQQIEQYTGSAKAVATVNGTAALHAALHQAGVQAGDLVITQALTFVATCNTLHHMGAEPLFVDVNRQSLSLCPQALSEYLTDNAVFDASGLCIHQATGKIIRAILPMHTFGHPAQLDELMAVCLQWNLVLVEDAAESLGSFYKGKHTGTIGDFGALSFNGNKIITTGGGGMVLCHDAQAGQGLKHLTTTAKVAHPYEFYHDEAGFNYRMPNLNAALGCAQLEQLPAYLAAKRQLAMDYQALFSSDAGFSDYQFVVEPEYAQSNYWLNAVICPNSEARQQLLEATNQQGVMTRPVWQLMHTLPMYQHCFRGDLLTSEWLADRIVNLPSSPILSSSTDNQL</sequence>
<dbReference type="Gene3D" id="3.40.640.10">
    <property type="entry name" value="Type I PLP-dependent aspartate aminotransferase-like (Major domain)"/>
    <property type="match status" value="1"/>
</dbReference>
<accession>A0A2T3P484</accession>
<reference evidence="5 6" key="1">
    <citation type="submission" date="2018-01" db="EMBL/GenBank/DDBJ databases">
        <title>Whole genome sequencing of Histamine producing bacteria.</title>
        <authorList>
            <person name="Butler K."/>
        </authorList>
    </citation>
    <scope>NUCLEOTIDE SEQUENCE [LARGE SCALE GENOMIC DNA]</scope>
    <source>
        <strain evidence="5 6">DSM 24669</strain>
    </source>
</reference>
<organism evidence="5 6">
    <name type="scientific">Photobacterium swingsii</name>
    <dbReference type="NCBI Taxonomy" id="680026"/>
    <lineage>
        <taxon>Bacteria</taxon>
        <taxon>Pseudomonadati</taxon>
        <taxon>Pseudomonadota</taxon>
        <taxon>Gammaproteobacteria</taxon>
        <taxon>Vibrionales</taxon>
        <taxon>Vibrionaceae</taxon>
        <taxon>Photobacterium</taxon>
    </lineage>
</organism>
<dbReference type="InterPro" id="IPR015422">
    <property type="entry name" value="PyrdxlP-dep_Trfase_small"/>
</dbReference>
<keyword evidence="6" id="KW-1185">Reference proteome</keyword>
<dbReference type="InterPro" id="IPR015421">
    <property type="entry name" value="PyrdxlP-dep_Trfase_major"/>
</dbReference>
<dbReference type="InterPro" id="IPR026385">
    <property type="entry name" value="LegC-like"/>
</dbReference>
<evidence type="ECO:0000313" key="6">
    <source>
        <dbReference type="Proteomes" id="UP000240481"/>
    </source>
</evidence>
<dbReference type="GO" id="GO:0000271">
    <property type="term" value="P:polysaccharide biosynthetic process"/>
    <property type="evidence" value="ECO:0007669"/>
    <property type="project" value="TreeGrafter"/>
</dbReference>
<comment type="similarity">
    <text evidence="4">Belongs to the DegT/DnrJ/EryC1 family.</text>
</comment>
<dbReference type="NCBIfam" id="TIGR04181">
    <property type="entry name" value="NHT_00031"/>
    <property type="match status" value="1"/>
</dbReference>
<dbReference type="OrthoDB" id="9804264at2"/>
<dbReference type="PIRSF" id="PIRSF000390">
    <property type="entry name" value="PLP_StrS"/>
    <property type="match status" value="1"/>
</dbReference>
<evidence type="ECO:0000256" key="3">
    <source>
        <dbReference type="PIRSR" id="PIRSR000390-2"/>
    </source>
</evidence>
<dbReference type="InterPro" id="IPR015424">
    <property type="entry name" value="PyrdxlP-dep_Trfase"/>
</dbReference>
<dbReference type="Proteomes" id="UP000240481">
    <property type="component" value="Unassembled WGS sequence"/>
</dbReference>
<evidence type="ECO:0000256" key="4">
    <source>
        <dbReference type="RuleBase" id="RU004508"/>
    </source>
</evidence>
<evidence type="ECO:0000256" key="2">
    <source>
        <dbReference type="PIRSR" id="PIRSR000390-1"/>
    </source>
</evidence>
<dbReference type="RefSeq" id="WP_107302912.1">
    <property type="nucleotide sequence ID" value="NZ_AP024852.1"/>
</dbReference>
<dbReference type="Gene3D" id="3.90.1150.10">
    <property type="entry name" value="Aspartate Aminotransferase, domain 1"/>
    <property type="match status" value="1"/>
</dbReference>